<evidence type="ECO:0000256" key="9">
    <source>
        <dbReference type="ARBA" id="ARBA00022777"/>
    </source>
</evidence>
<evidence type="ECO:0000256" key="10">
    <source>
        <dbReference type="ARBA" id="ARBA00022840"/>
    </source>
</evidence>
<feature type="domain" description="Histidine kinase" evidence="16">
    <location>
        <begin position="237"/>
        <end position="454"/>
    </location>
</feature>
<dbReference type="InterPro" id="IPR003594">
    <property type="entry name" value="HATPase_dom"/>
</dbReference>
<dbReference type="EMBL" id="CP054142">
    <property type="protein sequence ID" value="QTQ14111.1"/>
    <property type="molecule type" value="Genomic_DNA"/>
</dbReference>
<dbReference type="SMART" id="SM00304">
    <property type="entry name" value="HAMP"/>
    <property type="match status" value="1"/>
</dbReference>
<keyword evidence="8" id="KW-0547">Nucleotide-binding</keyword>
<keyword evidence="4" id="KW-1003">Cell membrane</keyword>
<dbReference type="GO" id="GO:0005886">
    <property type="term" value="C:plasma membrane"/>
    <property type="evidence" value="ECO:0007669"/>
    <property type="project" value="UniProtKB-SubCell"/>
</dbReference>
<dbReference type="Pfam" id="PF02518">
    <property type="entry name" value="HATPase_c"/>
    <property type="match status" value="1"/>
</dbReference>
<evidence type="ECO:0000256" key="7">
    <source>
        <dbReference type="ARBA" id="ARBA00022692"/>
    </source>
</evidence>
<evidence type="ECO:0000259" key="17">
    <source>
        <dbReference type="PROSITE" id="PS50885"/>
    </source>
</evidence>
<keyword evidence="14" id="KW-0175">Coiled coil</keyword>
<evidence type="ECO:0000256" key="1">
    <source>
        <dbReference type="ARBA" id="ARBA00000085"/>
    </source>
</evidence>
<keyword evidence="12" id="KW-0902">Two-component regulatory system</keyword>
<dbReference type="InterPro" id="IPR036890">
    <property type="entry name" value="HATPase_C_sf"/>
</dbReference>
<dbReference type="PROSITE" id="PS50885">
    <property type="entry name" value="HAMP"/>
    <property type="match status" value="1"/>
</dbReference>
<dbReference type="InterPro" id="IPR004358">
    <property type="entry name" value="Sig_transdc_His_kin-like_C"/>
</dbReference>
<keyword evidence="5" id="KW-0597">Phosphoprotein</keyword>
<feature type="transmembrane region" description="Helical" evidence="15">
    <location>
        <begin position="7"/>
        <end position="31"/>
    </location>
</feature>
<evidence type="ECO:0000256" key="8">
    <source>
        <dbReference type="ARBA" id="ARBA00022741"/>
    </source>
</evidence>
<dbReference type="KEGG" id="tpav:HRQ91_06375"/>
<dbReference type="Proteomes" id="UP000671908">
    <property type="component" value="Chromosome"/>
</dbReference>
<dbReference type="RefSeq" id="WP_210118796.1">
    <property type="nucleotide sequence ID" value="NZ_CP054142.1"/>
</dbReference>
<dbReference type="PROSITE" id="PS50109">
    <property type="entry name" value="HIS_KIN"/>
    <property type="match status" value="1"/>
</dbReference>
<dbReference type="SMART" id="SM00387">
    <property type="entry name" value="HATPase_c"/>
    <property type="match status" value="1"/>
</dbReference>
<dbReference type="Gene3D" id="1.10.287.130">
    <property type="match status" value="1"/>
</dbReference>
<dbReference type="InterPro" id="IPR050398">
    <property type="entry name" value="HssS/ArlS-like"/>
</dbReference>
<dbReference type="SUPFAM" id="SSF55874">
    <property type="entry name" value="ATPase domain of HSP90 chaperone/DNA topoisomerase II/histidine kinase"/>
    <property type="match status" value="1"/>
</dbReference>
<comment type="catalytic activity">
    <reaction evidence="1">
        <text>ATP + protein L-histidine = ADP + protein N-phospho-L-histidine.</text>
        <dbReference type="EC" id="2.7.13.3"/>
    </reaction>
</comment>
<dbReference type="PANTHER" id="PTHR45528:SF1">
    <property type="entry name" value="SENSOR HISTIDINE KINASE CPXA"/>
    <property type="match status" value="1"/>
</dbReference>
<evidence type="ECO:0000256" key="15">
    <source>
        <dbReference type="SAM" id="Phobius"/>
    </source>
</evidence>
<feature type="transmembrane region" description="Helical" evidence="15">
    <location>
        <begin position="147"/>
        <end position="169"/>
    </location>
</feature>
<dbReference type="PRINTS" id="PR00344">
    <property type="entry name" value="BCTRLSENSOR"/>
</dbReference>
<keyword evidence="7 15" id="KW-0812">Transmembrane</keyword>
<comment type="subcellular location">
    <subcellularLocation>
        <location evidence="2">Cell membrane</location>
        <topology evidence="2">Multi-pass membrane protein</topology>
    </subcellularLocation>
</comment>
<name>A0A975F452_9SPIR</name>
<sequence>MKLKNQFKLFIAGSIIIPLLCAVALPVYYYFTDPKHALLRDYGKTHKIWDSFISKNDWNTLREIIKQMPPNIESAIIMNHRYVLLSNIPELKTGGEIDDSVLFTTLEINSKKYFYQFVAAALEEDSADILIIRRIPRKDAPKKIPHIQIMMGMLFTLLVTELFTVVFIVKISNTISRSISILGENTRRIADGELDVELHVDVNAKYSNEITSLTENLDKMRRILKESQERRTRFIMGISHDLRTPVAVIKGYTEAIADGIADDPEMIKNALDIIGAKTDQLETMIETLINYVKLNNSDLKETLSNQLIEPVLKEFTESAVMTGKVFKRSISSSINVSKTLSLPFNKQLLLRALENIYSNALRYSRDGDLISIAAEEDKNDVRISISDTGIGIDKSERERIFDLFYKASNSRREEGMGIGLSVVKNIADAHGWKINVEENKGGGTIFTIVIPKTNLETKDLQS</sequence>
<keyword evidence="9 18" id="KW-0418">Kinase</keyword>
<evidence type="ECO:0000256" key="2">
    <source>
        <dbReference type="ARBA" id="ARBA00004651"/>
    </source>
</evidence>
<proteinExistence type="predicted"/>
<dbReference type="InterPro" id="IPR036097">
    <property type="entry name" value="HisK_dim/P_sf"/>
</dbReference>
<dbReference type="GO" id="GO:0000155">
    <property type="term" value="F:phosphorelay sensor kinase activity"/>
    <property type="evidence" value="ECO:0007669"/>
    <property type="project" value="InterPro"/>
</dbReference>
<evidence type="ECO:0000256" key="14">
    <source>
        <dbReference type="SAM" id="Coils"/>
    </source>
</evidence>
<dbReference type="PANTHER" id="PTHR45528">
    <property type="entry name" value="SENSOR HISTIDINE KINASE CPXA"/>
    <property type="match status" value="1"/>
</dbReference>
<evidence type="ECO:0000256" key="4">
    <source>
        <dbReference type="ARBA" id="ARBA00022475"/>
    </source>
</evidence>
<organism evidence="18 19">
    <name type="scientific">Treponema parvum</name>
    <dbReference type="NCBI Taxonomy" id="138851"/>
    <lineage>
        <taxon>Bacteria</taxon>
        <taxon>Pseudomonadati</taxon>
        <taxon>Spirochaetota</taxon>
        <taxon>Spirochaetia</taxon>
        <taxon>Spirochaetales</taxon>
        <taxon>Treponemataceae</taxon>
        <taxon>Treponema</taxon>
    </lineage>
</organism>
<evidence type="ECO:0000313" key="19">
    <source>
        <dbReference type="Proteomes" id="UP000671908"/>
    </source>
</evidence>
<dbReference type="SUPFAM" id="SSF47384">
    <property type="entry name" value="Homodimeric domain of signal transducing histidine kinase"/>
    <property type="match status" value="1"/>
</dbReference>
<protein>
    <recommendedName>
        <fullName evidence="3">histidine kinase</fullName>
        <ecNumber evidence="3">2.7.13.3</ecNumber>
    </recommendedName>
</protein>
<dbReference type="SMART" id="SM00388">
    <property type="entry name" value="HisKA"/>
    <property type="match status" value="1"/>
</dbReference>
<keyword evidence="13 15" id="KW-0472">Membrane</keyword>
<evidence type="ECO:0000256" key="13">
    <source>
        <dbReference type="ARBA" id="ARBA00023136"/>
    </source>
</evidence>
<accession>A0A975F452</accession>
<dbReference type="GO" id="GO:0005524">
    <property type="term" value="F:ATP binding"/>
    <property type="evidence" value="ECO:0007669"/>
    <property type="project" value="UniProtKB-KW"/>
</dbReference>
<dbReference type="InterPro" id="IPR005467">
    <property type="entry name" value="His_kinase_dom"/>
</dbReference>
<evidence type="ECO:0000256" key="12">
    <source>
        <dbReference type="ARBA" id="ARBA00023012"/>
    </source>
</evidence>
<dbReference type="EC" id="2.7.13.3" evidence="3"/>
<dbReference type="InterPro" id="IPR003661">
    <property type="entry name" value="HisK_dim/P_dom"/>
</dbReference>
<feature type="domain" description="HAMP" evidence="17">
    <location>
        <begin position="173"/>
        <end position="229"/>
    </location>
</feature>
<keyword evidence="19" id="KW-1185">Reference proteome</keyword>
<gene>
    <name evidence="18" type="ORF">HRQ91_06375</name>
</gene>
<evidence type="ECO:0000313" key="18">
    <source>
        <dbReference type="EMBL" id="QTQ14111.1"/>
    </source>
</evidence>
<dbReference type="InterPro" id="IPR003660">
    <property type="entry name" value="HAMP_dom"/>
</dbReference>
<feature type="coiled-coil region" evidence="14">
    <location>
        <begin position="203"/>
        <end position="230"/>
    </location>
</feature>
<dbReference type="Gene3D" id="6.10.340.10">
    <property type="match status" value="1"/>
</dbReference>
<dbReference type="CDD" id="cd00082">
    <property type="entry name" value="HisKA"/>
    <property type="match status" value="1"/>
</dbReference>
<evidence type="ECO:0000256" key="11">
    <source>
        <dbReference type="ARBA" id="ARBA00022989"/>
    </source>
</evidence>
<evidence type="ECO:0000259" key="16">
    <source>
        <dbReference type="PROSITE" id="PS50109"/>
    </source>
</evidence>
<keyword evidence="10" id="KW-0067">ATP-binding</keyword>
<evidence type="ECO:0000256" key="6">
    <source>
        <dbReference type="ARBA" id="ARBA00022679"/>
    </source>
</evidence>
<reference evidence="18 19" key="1">
    <citation type="journal article" date="2021" name="Microbiol. Resour. Announc.">
        <title>Complete Genome Sequences of Three Human Oral Treponema parvum Isolates.</title>
        <authorList>
            <person name="Zeng H."/>
            <person name="Watt R.M."/>
        </authorList>
    </citation>
    <scope>NUCLEOTIDE SEQUENCE [LARGE SCALE GENOMIC DNA]</scope>
    <source>
        <strain evidence="18 19">ATCC 700770</strain>
    </source>
</reference>
<evidence type="ECO:0000256" key="3">
    <source>
        <dbReference type="ARBA" id="ARBA00012438"/>
    </source>
</evidence>
<keyword evidence="6" id="KW-0808">Transferase</keyword>
<evidence type="ECO:0000256" key="5">
    <source>
        <dbReference type="ARBA" id="ARBA00022553"/>
    </source>
</evidence>
<dbReference type="Gene3D" id="3.30.565.10">
    <property type="entry name" value="Histidine kinase-like ATPase, C-terminal domain"/>
    <property type="match status" value="1"/>
</dbReference>
<dbReference type="Pfam" id="PF00512">
    <property type="entry name" value="HisKA"/>
    <property type="match status" value="1"/>
</dbReference>
<keyword evidence="11 15" id="KW-1133">Transmembrane helix</keyword>
<dbReference type="AlphaFoldDB" id="A0A975F452"/>